<evidence type="ECO:0000259" key="2">
    <source>
        <dbReference type="PROSITE" id="PS50020"/>
    </source>
</evidence>
<protein>
    <submittedName>
        <fullName evidence="3">Unnamed protein product</fullName>
    </submittedName>
</protein>
<feature type="compositionally biased region" description="Polar residues" evidence="1">
    <location>
        <begin position="313"/>
        <end position="325"/>
    </location>
</feature>
<dbReference type="EMBL" id="BSXW01000327">
    <property type="protein sequence ID" value="GMF18827.1"/>
    <property type="molecule type" value="Genomic_DNA"/>
</dbReference>
<dbReference type="CDD" id="cd00201">
    <property type="entry name" value="WW"/>
    <property type="match status" value="1"/>
</dbReference>
<sequence length="750" mass="83557">MRTDAATAPARVKKKKRRSAERSRLQDAGGEWQQFTSPDGHPYYYNAATKESRWELPVVDEKPKHRRPRSSKEIAASEPVQEAQETEKTVVKEKKQEKKQAKPKNAMFQKLQASLEGRLPMGMGGPPPVMNIRHEVEISTQETETKTQSLEEQYEAETAGMSAAERLRFLRKKRQEDMLAKRESIAGDDFMAEVANNMKKKGVVAKPKERKSTEGPSWKEQELAEEERKRQQMLAETEAKEQEAARKERERQAAAEREQLREKERKEQLALEQQRQDEREKRVEEENRQRQEDEERKKAKAKEKEDLLHSGKTEPSSDATASTVLQDDDASDVSSPERVKHRRRSRSRGSKHGSSTVSLRGVDKKRDGDIPSAVGGESSATEVVEEPVQDKKHCSHEERRARKVQDKDLTEETVTSKSRRRNSETNTVLKEVPSTRSTSSIDAEEEEKLQAKLLRRERRRIAELEAALAAQSLADPSGAHGEQHQNGHQGDPAQQRVDEKSNGSSSANASVDSAGYPMSGQPLPGQPPLSGGMYPPYPYPMMPPPPPSTYGFYYPYMQPPPMTMPMYPPSMIAMPPGYQLMPQTPPPSFDGITAPSALVPYGADGAMAASYGYGTQMDMYGQQAAPELSRCDCCKGIGVGLVEKNGVCAHCNRLRLAFIVDSAQMRQRCSVCGGWGFQFLQANGMCEHCTRQTSQAKLARVEPRHSKVAAPAAAAVPAAAPPRNASGQSNGLDDNIDWDESSSDESDWDT</sequence>
<reference evidence="3" key="1">
    <citation type="submission" date="2023-04" db="EMBL/GenBank/DDBJ databases">
        <title>Phytophthora lilii NBRC 32176.</title>
        <authorList>
            <person name="Ichikawa N."/>
            <person name="Sato H."/>
            <person name="Tonouchi N."/>
        </authorList>
    </citation>
    <scope>NUCLEOTIDE SEQUENCE</scope>
    <source>
        <strain evidence="3">NBRC 32176</strain>
    </source>
</reference>
<dbReference type="OrthoDB" id="187617at2759"/>
<dbReference type="PROSITE" id="PS01159">
    <property type="entry name" value="WW_DOMAIN_1"/>
    <property type="match status" value="1"/>
</dbReference>
<keyword evidence="4" id="KW-1185">Reference proteome</keyword>
<feature type="compositionally biased region" description="Basic and acidic residues" evidence="1">
    <location>
        <begin position="50"/>
        <end position="63"/>
    </location>
</feature>
<gene>
    <name evidence="3" type="ORF">Plil01_000710700</name>
</gene>
<dbReference type="InterPro" id="IPR036020">
    <property type="entry name" value="WW_dom_sf"/>
</dbReference>
<evidence type="ECO:0000313" key="3">
    <source>
        <dbReference type="EMBL" id="GMF18827.1"/>
    </source>
</evidence>
<feature type="region of interest" description="Disordered" evidence="1">
    <location>
        <begin position="709"/>
        <end position="750"/>
    </location>
</feature>
<feature type="compositionally biased region" description="Polar residues" evidence="1">
    <location>
        <begin position="139"/>
        <end position="151"/>
    </location>
</feature>
<dbReference type="AlphaFoldDB" id="A0A9W6WVY8"/>
<feature type="compositionally biased region" description="Polar residues" evidence="1">
    <location>
        <begin position="502"/>
        <end position="511"/>
    </location>
</feature>
<name>A0A9W6WVY8_9STRA</name>
<feature type="compositionally biased region" description="Basic and acidic residues" evidence="1">
    <location>
        <begin position="237"/>
        <end position="312"/>
    </location>
</feature>
<feature type="domain" description="WW" evidence="2">
    <location>
        <begin position="26"/>
        <end position="59"/>
    </location>
</feature>
<dbReference type="Proteomes" id="UP001165083">
    <property type="component" value="Unassembled WGS sequence"/>
</dbReference>
<accession>A0A9W6WVY8</accession>
<feature type="compositionally biased region" description="Low complexity" evidence="1">
    <location>
        <begin position="709"/>
        <end position="722"/>
    </location>
</feature>
<dbReference type="InterPro" id="IPR001202">
    <property type="entry name" value="WW_dom"/>
</dbReference>
<feature type="compositionally biased region" description="Basic and acidic residues" evidence="1">
    <location>
        <begin position="388"/>
        <end position="410"/>
    </location>
</feature>
<comment type="caution">
    <text evidence="3">The sequence shown here is derived from an EMBL/GenBank/DDBJ whole genome shotgun (WGS) entry which is preliminary data.</text>
</comment>
<organism evidence="3 4">
    <name type="scientific">Phytophthora lilii</name>
    <dbReference type="NCBI Taxonomy" id="2077276"/>
    <lineage>
        <taxon>Eukaryota</taxon>
        <taxon>Sar</taxon>
        <taxon>Stramenopiles</taxon>
        <taxon>Oomycota</taxon>
        <taxon>Peronosporomycetes</taxon>
        <taxon>Peronosporales</taxon>
        <taxon>Peronosporaceae</taxon>
        <taxon>Phytophthora</taxon>
    </lineage>
</organism>
<feature type="compositionally biased region" description="Low complexity" evidence="1">
    <location>
        <begin position="1"/>
        <end position="10"/>
    </location>
</feature>
<feature type="region of interest" description="Disordered" evidence="1">
    <location>
        <begin position="475"/>
        <end position="529"/>
    </location>
</feature>
<feature type="region of interest" description="Disordered" evidence="1">
    <location>
        <begin position="199"/>
        <end position="447"/>
    </location>
</feature>
<feature type="compositionally biased region" description="Basic residues" evidence="1">
    <location>
        <begin position="339"/>
        <end position="351"/>
    </location>
</feature>
<feature type="compositionally biased region" description="Low complexity" evidence="1">
    <location>
        <begin position="517"/>
        <end position="529"/>
    </location>
</feature>
<proteinExistence type="predicted"/>
<dbReference type="SMART" id="SM00456">
    <property type="entry name" value="WW"/>
    <property type="match status" value="1"/>
</dbReference>
<evidence type="ECO:0000256" key="1">
    <source>
        <dbReference type="SAM" id="MobiDB-lite"/>
    </source>
</evidence>
<feature type="compositionally biased region" description="Basic and acidic residues" evidence="1">
    <location>
        <begin position="85"/>
        <end position="100"/>
    </location>
</feature>
<feature type="compositionally biased region" description="Polar residues" evidence="1">
    <location>
        <begin position="424"/>
        <end position="441"/>
    </location>
</feature>
<evidence type="ECO:0000313" key="4">
    <source>
        <dbReference type="Proteomes" id="UP001165083"/>
    </source>
</evidence>
<dbReference type="PROSITE" id="PS50020">
    <property type="entry name" value="WW_DOMAIN_2"/>
    <property type="match status" value="1"/>
</dbReference>
<feature type="compositionally biased region" description="Basic and acidic residues" evidence="1">
    <location>
        <begin position="206"/>
        <end position="230"/>
    </location>
</feature>
<dbReference type="Pfam" id="PF00397">
    <property type="entry name" value="WW"/>
    <property type="match status" value="1"/>
</dbReference>
<feature type="region of interest" description="Disordered" evidence="1">
    <location>
        <begin position="1"/>
        <end position="107"/>
    </location>
</feature>
<dbReference type="Gene3D" id="2.20.70.10">
    <property type="match status" value="1"/>
</dbReference>
<feature type="compositionally biased region" description="Acidic residues" evidence="1">
    <location>
        <begin position="734"/>
        <end position="750"/>
    </location>
</feature>
<dbReference type="SUPFAM" id="SSF51045">
    <property type="entry name" value="WW domain"/>
    <property type="match status" value="1"/>
</dbReference>
<feature type="region of interest" description="Disordered" evidence="1">
    <location>
        <begin position="139"/>
        <end position="160"/>
    </location>
</feature>